<dbReference type="EMBL" id="EQ962657">
    <property type="protein sequence ID" value="EED14790.1"/>
    <property type="molecule type" value="Genomic_DNA"/>
</dbReference>
<dbReference type="OMA" id="THRLTHC"/>
<feature type="compositionally biased region" description="Polar residues" evidence="1">
    <location>
        <begin position="105"/>
        <end position="119"/>
    </location>
</feature>
<feature type="compositionally biased region" description="Polar residues" evidence="1">
    <location>
        <begin position="1"/>
        <end position="13"/>
    </location>
</feature>
<dbReference type="STRING" id="441959.B8MJX3"/>
<dbReference type="Proteomes" id="UP000001745">
    <property type="component" value="Unassembled WGS sequence"/>
</dbReference>
<feature type="compositionally biased region" description="Basic and acidic residues" evidence="1">
    <location>
        <begin position="94"/>
        <end position="104"/>
    </location>
</feature>
<evidence type="ECO:0000313" key="2">
    <source>
        <dbReference type="EMBL" id="EED14790.1"/>
    </source>
</evidence>
<dbReference type="HOGENOM" id="CLU_015771_1_0_1"/>
<proteinExistence type="predicted"/>
<feature type="region of interest" description="Disordered" evidence="1">
    <location>
        <begin position="585"/>
        <end position="608"/>
    </location>
</feature>
<dbReference type="PhylomeDB" id="B8MJX3"/>
<dbReference type="VEuPathDB" id="FungiDB:TSTA_042650"/>
<feature type="compositionally biased region" description="Basic and acidic residues" evidence="1">
    <location>
        <begin position="69"/>
        <end position="80"/>
    </location>
</feature>
<name>B8MJX3_TALSN</name>
<feature type="compositionally biased region" description="Low complexity" evidence="1">
    <location>
        <begin position="42"/>
        <end position="52"/>
    </location>
</feature>
<dbReference type="PANTHER" id="PTHR37540">
    <property type="entry name" value="TRANSCRIPTION FACTOR (ACR-2), PUTATIVE-RELATED-RELATED"/>
    <property type="match status" value="1"/>
</dbReference>
<dbReference type="eggNOG" id="ENOG502SP01">
    <property type="taxonomic scope" value="Eukaryota"/>
</dbReference>
<dbReference type="RefSeq" id="XP_002484743.1">
    <property type="nucleotide sequence ID" value="XM_002484698.1"/>
</dbReference>
<feature type="region of interest" description="Disordered" evidence="1">
    <location>
        <begin position="1"/>
        <end position="119"/>
    </location>
</feature>
<organism evidence="2 3">
    <name type="scientific">Talaromyces stipitatus (strain ATCC 10500 / CBS 375.48 / QM 6759 / NRRL 1006)</name>
    <name type="common">Penicillium stipitatum</name>
    <dbReference type="NCBI Taxonomy" id="441959"/>
    <lineage>
        <taxon>Eukaryota</taxon>
        <taxon>Fungi</taxon>
        <taxon>Dikarya</taxon>
        <taxon>Ascomycota</taxon>
        <taxon>Pezizomycotina</taxon>
        <taxon>Eurotiomycetes</taxon>
        <taxon>Eurotiomycetidae</taxon>
        <taxon>Eurotiales</taxon>
        <taxon>Trichocomaceae</taxon>
        <taxon>Talaromyces</taxon>
        <taxon>Talaromyces sect. Talaromyces</taxon>
    </lineage>
</organism>
<dbReference type="OrthoDB" id="3469466at2759"/>
<evidence type="ECO:0000313" key="3">
    <source>
        <dbReference type="Proteomes" id="UP000001745"/>
    </source>
</evidence>
<accession>B8MJX3</accession>
<dbReference type="InParanoid" id="B8MJX3"/>
<dbReference type="PANTHER" id="PTHR37540:SF5">
    <property type="entry name" value="TRANSCRIPTION FACTOR DOMAIN-CONTAINING PROTEIN"/>
    <property type="match status" value="1"/>
</dbReference>
<keyword evidence="3" id="KW-1185">Reference proteome</keyword>
<reference evidence="3" key="1">
    <citation type="journal article" date="2015" name="Genome Announc.">
        <title>Genome sequence of the AIDS-associated pathogen Penicillium marneffei (ATCC18224) and its near taxonomic relative Talaromyces stipitatus (ATCC10500).</title>
        <authorList>
            <person name="Nierman W.C."/>
            <person name="Fedorova-Abrams N.D."/>
            <person name="Andrianopoulos A."/>
        </authorList>
    </citation>
    <scope>NUCLEOTIDE SEQUENCE [LARGE SCALE GENOMIC DNA]</scope>
    <source>
        <strain evidence="3">ATCC 10500 / CBS 375.48 / QM 6759 / NRRL 1006</strain>
    </source>
</reference>
<sequence>MDNPVTFTPNALTPESIRRTTPPMSAPDPAPAGFNFITVDPSSRTESSSSRTLIRANAGRYIWKRRKAGSKESGRTKPYERPNPQSPPLSSSPESKEVVVKSEFDTQQSPSITDEGTSLADTELVPYKRESSCDTIDLKAPLSHGLKTPMLTVFGTEIPEDIVRRTMKYSASVVMTKMLPQDPSAEAPKVSDIWLSSALRSPALLSAFLYGTLSHEFVLERMQSGTPSRQRRQKMLQIMVAENESIRRINQALQDPAAQKTDELLMAVFFMGYSRYDEAVFSPGRDHHKSPLNDIQWANIYSYLDYDEVHVMGLIRLLEIRGGIDAIKMAGLAEMMSLATIMFSSKFLRKPLFPYTPIIKTAGRHQQPDWPQPIQFLLEMYKGGEFPKMVELGLPSELVTLFKDMYSYNAVIELYTQGIFAGSFVGSDAPIMADRRNSIQHRALSLPSADELGMSEVCPTYEPLRLATLVYCLLTIFPLVPAMAPFPQLTAQLRQALFSQSLPKAWKTVPELFVWTLVVGGIASNKPETVTWFAAMLSQVAVATNLSTWADVKKILKSVLWVSPICDDKGEELWRKADNLRTQVQRHQEQQQHRRNGVPMRLRAEPAS</sequence>
<dbReference type="AlphaFoldDB" id="B8MJX3"/>
<gene>
    <name evidence="2" type="ORF">TSTA_042650</name>
</gene>
<evidence type="ECO:0000256" key="1">
    <source>
        <dbReference type="SAM" id="MobiDB-lite"/>
    </source>
</evidence>
<protein>
    <submittedName>
        <fullName evidence="2">Uncharacterized protein</fullName>
    </submittedName>
</protein>
<dbReference type="GeneID" id="8103357"/>